<dbReference type="InterPro" id="IPR004156">
    <property type="entry name" value="OATP"/>
</dbReference>
<evidence type="ECO:0000313" key="5">
    <source>
        <dbReference type="Proteomes" id="UP000821866"/>
    </source>
</evidence>
<reference evidence="4" key="2">
    <citation type="submission" date="2021-09" db="EMBL/GenBank/DDBJ databases">
        <authorList>
            <person name="Jia N."/>
            <person name="Wang J."/>
            <person name="Shi W."/>
            <person name="Du L."/>
            <person name="Sun Y."/>
            <person name="Zhan W."/>
            <person name="Jiang J."/>
            <person name="Wang Q."/>
            <person name="Zhang B."/>
            <person name="Ji P."/>
            <person name="Sakyi L.B."/>
            <person name="Cui X."/>
            <person name="Yuan T."/>
            <person name="Jiang B."/>
            <person name="Yang W."/>
            <person name="Lam T.T.-Y."/>
            <person name="Chang Q."/>
            <person name="Ding S."/>
            <person name="Wang X."/>
            <person name="Zhu J."/>
            <person name="Ruan X."/>
            <person name="Zhao L."/>
            <person name="Wei J."/>
            <person name="Que T."/>
            <person name="Du C."/>
            <person name="Cheng J."/>
            <person name="Dai P."/>
            <person name="Han X."/>
            <person name="Huang E."/>
            <person name="Gao Y."/>
            <person name="Liu J."/>
            <person name="Shao H."/>
            <person name="Ye R."/>
            <person name="Li L."/>
            <person name="Wei W."/>
            <person name="Wang X."/>
            <person name="Wang C."/>
            <person name="Huo Q."/>
            <person name="Li W."/>
            <person name="Guo W."/>
            <person name="Chen H."/>
            <person name="Chen S."/>
            <person name="Zhou L."/>
            <person name="Zhou L."/>
            <person name="Ni X."/>
            <person name="Tian J."/>
            <person name="Zhou Y."/>
            <person name="Sheng Y."/>
            <person name="Liu T."/>
            <person name="Pan Y."/>
            <person name="Xia L."/>
            <person name="Li J."/>
            <person name="Zhao F."/>
            <person name="Cao W."/>
        </authorList>
    </citation>
    <scope>NUCLEOTIDE SEQUENCE</scope>
    <source>
        <strain evidence="4">Rmic-2018</strain>
        <tissue evidence="4">Larvae</tissue>
    </source>
</reference>
<organism evidence="4 5">
    <name type="scientific">Rhipicephalus microplus</name>
    <name type="common">Cattle tick</name>
    <name type="synonym">Boophilus microplus</name>
    <dbReference type="NCBI Taxonomy" id="6941"/>
    <lineage>
        <taxon>Eukaryota</taxon>
        <taxon>Metazoa</taxon>
        <taxon>Ecdysozoa</taxon>
        <taxon>Arthropoda</taxon>
        <taxon>Chelicerata</taxon>
        <taxon>Arachnida</taxon>
        <taxon>Acari</taxon>
        <taxon>Parasitiformes</taxon>
        <taxon>Ixodida</taxon>
        <taxon>Ixodoidea</taxon>
        <taxon>Ixodidae</taxon>
        <taxon>Rhipicephalinae</taxon>
        <taxon>Rhipicephalus</taxon>
        <taxon>Boophilus</taxon>
    </lineage>
</organism>
<feature type="transmembrane region" description="Helical" evidence="3">
    <location>
        <begin position="111"/>
        <end position="131"/>
    </location>
</feature>
<dbReference type="Proteomes" id="UP000821866">
    <property type="component" value="Chromosome 6"/>
</dbReference>
<dbReference type="GO" id="GO:0016323">
    <property type="term" value="C:basolateral plasma membrane"/>
    <property type="evidence" value="ECO:0007669"/>
    <property type="project" value="TreeGrafter"/>
</dbReference>
<keyword evidence="1" id="KW-1015">Disulfide bond</keyword>
<dbReference type="GO" id="GO:0043252">
    <property type="term" value="P:sodium-independent organic anion transport"/>
    <property type="evidence" value="ECO:0007669"/>
    <property type="project" value="TreeGrafter"/>
</dbReference>
<dbReference type="AlphaFoldDB" id="A0A9J6DPE8"/>
<protein>
    <submittedName>
        <fullName evidence="4">Uncharacterized protein</fullName>
    </submittedName>
</protein>
<name>A0A9J6DPE8_RHIMP</name>
<feature type="compositionally biased region" description="Polar residues" evidence="2">
    <location>
        <begin position="1"/>
        <end position="19"/>
    </location>
</feature>
<feature type="transmembrane region" description="Helical" evidence="3">
    <location>
        <begin position="138"/>
        <end position="160"/>
    </location>
</feature>
<accession>A0A9J6DPE8</accession>
<reference evidence="4" key="1">
    <citation type="journal article" date="2020" name="Cell">
        <title>Large-Scale Comparative Analyses of Tick Genomes Elucidate Their Genetic Diversity and Vector Capacities.</title>
        <authorList>
            <consortium name="Tick Genome and Microbiome Consortium (TIGMIC)"/>
            <person name="Jia N."/>
            <person name="Wang J."/>
            <person name="Shi W."/>
            <person name="Du L."/>
            <person name="Sun Y."/>
            <person name="Zhan W."/>
            <person name="Jiang J.F."/>
            <person name="Wang Q."/>
            <person name="Zhang B."/>
            <person name="Ji P."/>
            <person name="Bell-Sakyi L."/>
            <person name="Cui X.M."/>
            <person name="Yuan T.T."/>
            <person name="Jiang B.G."/>
            <person name="Yang W.F."/>
            <person name="Lam T.T."/>
            <person name="Chang Q.C."/>
            <person name="Ding S.J."/>
            <person name="Wang X.J."/>
            <person name="Zhu J.G."/>
            <person name="Ruan X.D."/>
            <person name="Zhao L."/>
            <person name="Wei J.T."/>
            <person name="Ye R.Z."/>
            <person name="Que T.C."/>
            <person name="Du C.H."/>
            <person name="Zhou Y.H."/>
            <person name="Cheng J.X."/>
            <person name="Dai P.F."/>
            <person name="Guo W.B."/>
            <person name="Han X.H."/>
            <person name="Huang E.J."/>
            <person name="Li L.F."/>
            <person name="Wei W."/>
            <person name="Gao Y.C."/>
            <person name="Liu J.Z."/>
            <person name="Shao H.Z."/>
            <person name="Wang X."/>
            <person name="Wang C.C."/>
            <person name="Yang T.C."/>
            <person name="Huo Q.B."/>
            <person name="Li W."/>
            <person name="Chen H.Y."/>
            <person name="Chen S.E."/>
            <person name="Zhou L.G."/>
            <person name="Ni X.B."/>
            <person name="Tian J.H."/>
            <person name="Sheng Y."/>
            <person name="Liu T."/>
            <person name="Pan Y.S."/>
            <person name="Xia L.Y."/>
            <person name="Li J."/>
            <person name="Zhao F."/>
            <person name="Cao W.C."/>
        </authorList>
    </citation>
    <scope>NUCLEOTIDE SEQUENCE</scope>
    <source>
        <strain evidence="4">Rmic-2018</strain>
    </source>
</reference>
<dbReference type="EMBL" id="JABSTU010000008">
    <property type="protein sequence ID" value="KAH8023838.1"/>
    <property type="molecule type" value="Genomic_DNA"/>
</dbReference>
<dbReference type="VEuPathDB" id="VectorBase:LOC119172728"/>
<evidence type="ECO:0000256" key="2">
    <source>
        <dbReference type="SAM" id="MobiDB-lite"/>
    </source>
</evidence>
<dbReference type="SUPFAM" id="SSF103473">
    <property type="entry name" value="MFS general substrate transporter"/>
    <property type="match status" value="1"/>
</dbReference>
<evidence type="ECO:0000313" key="4">
    <source>
        <dbReference type="EMBL" id="KAH8023838.1"/>
    </source>
</evidence>
<feature type="region of interest" description="Disordered" evidence="2">
    <location>
        <begin position="1"/>
        <end position="41"/>
    </location>
</feature>
<dbReference type="Pfam" id="PF03137">
    <property type="entry name" value="OATP"/>
    <property type="match status" value="1"/>
</dbReference>
<keyword evidence="3" id="KW-0472">Membrane</keyword>
<keyword evidence="3" id="KW-1133">Transmembrane helix</keyword>
<evidence type="ECO:0000256" key="1">
    <source>
        <dbReference type="ARBA" id="ARBA00023157"/>
    </source>
</evidence>
<dbReference type="PANTHER" id="PTHR11388:SF100">
    <property type="entry name" value="SOLUTE CARRIER ORGANIC ANION TRANSPORTER FAMILY MEMBER 4A1"/>
    <property type="match status" value="1"/>
</dbReference>
<keyword evidence="5" id="KW-1185">Reference proteome</keyword>
<dbReference type="GO" id="GO:0015347">
    <property type="term" value="F:sodium-independent organic anion transmembrane transporter activity"/>
    <property type="evidence" value="ECO:0007669"/>
    <property type="project" value="TreeGrafter"/>
</dbReference>
<gene>
    <name evidence="4" type="ORF">HPB51_018057</name>
</gene>
<proteinExistence type="predicted"/>
<feature type="transmembrane region" description="Helical" evidence="3">
    <location>
        <begin position="72"/>
        <end position="91"/>
    </location>
</feature>
<keyword evidence="3" id="KW-0812">Transmembrane</keyword>
<comment type="caution">
    <text evidence="4">The sequence shown here is derived from an EMBL/GenBank/DDBJ whole genome shotgun (WGS) entry which is preliminary data.</text>
</comment>
<sequence length="231" mass="25241">MWSPEGNQRSQEFSVSSFGGSVPEVVKRSPPEADEAGGAAGVNAPVNEHDVYCGLLGMYPEFLQAYRTPMSYLICICLLGMTQGFVVNGLVSVVTPTIEKRFQLLGIESGLILSMFNVASCIMVMPVSYYGGVGHKPVIMGVGALVMATGSMVFCSPHFLAPPYLPSDLGATDICPERGPGKCAGASATYSIRSYKYYFMVRALELWHVPIRHSVAFGHFSQRRRRYMHRP</sequence>
<dbReference type="InterPro" id="IPR036259">
    <property type="entry name" value="MFS_trans_sf"/>
</dbReference>
<dbReference type="PANTHER" id="PTHR11388">
    <property type="entry name" value="ORGANIC ANION TRANSPORTER"/>
    <property type="match status" value="1"/>
</dbReference>
<evidence type="ECO:0000256" key="3">
    <source>
        <dbReference type="SAM" id="Phobius"/>
    </source>
</evidence>